<gene>
    <name evidence="8" type="ORF">GCM10025770_00180</name>
</gene>
<feature type="domain" description="PPIase FKBP-type" evidence="7">
    <location>
        <begin position="6"/>
        <end position="94"/>
    </location>
</feature>
<dbReference type="PANTHER" id="PTHR47861:SF4">
    <property type="entry name" value="FKBP-TYPE 16 KDA PEPTIDYL-PROLYL CIS-TRANS ISOMERASE"/>
    <property type="match status" value="1"/>
</dbReference>
<dbReference type="InterPro" id="IPR001179">
    <property type="entry name" value="PPIase_FKBP_dom"/>
</dbReference>
<dbReference type="Gene3D" id="2.40.10.330">
    <property type="match status" value="1"/>
</dbReference>
<dbReference type="InterPro" id="IPR048261">
    <property type="entry name" value="SlpA/SlyD-like_ins_sf"/>
</dbReference>
<comment type="catalytic activity">
    <reaction evidence="1 6">
        <text>[protein]-peptidylproline (omega=180) = [protein]-peptidylproline (omega=0)</text>
        <dbReference type="Rhea" id="RHEA:16237"/>
        <dbReference type="Rhea" id="RHEA-COMP:10747"/>
        <dbReference type="Rhea" id="RHEA-COMP:10748"/>
        <dbReference type="ChEBI" id="CHEBI:83833"/>
        <dbReference type="ChEBI" id="CHEBI:83834"/>
        <dbReference type="EC" id="5.2.1.8"/>
    </reaction>
</comment>
<evidence type="ECO:0000313" key="8">
    <source>
        <dbReference type="EMBL" id="GAA5157242.1"/>
    </source>
</evidence>
<evidence type="ECO:0000256" key="2">
    <source>
        <dbReference type="ARBA" id="ARBA00006577"/>
    </source>
</evidence>
<name>A0ABP9Q613_9RHOO</name>
<reference evidence="9" key="1">
    <citation type="journal article" date="2019" name="Int. J. Syst. Evol. Microbiol.">
        <title>The Global Catalogue of Microorganisms (GCM) 10K type strain sequencing project: providing services to taxonomists for standard genome sequencing and annotation.</title>
        <authorList>
            <consortium name="The Broad Institute Genomics Platform"/>
            <consortium name="The Broad Institute Genome Sequencing Center for Infectious Disease"/>
            <person name="Wu L."/>
            <person name="Ma J."/>
        </authorList>
    </citation>
    <scope>NUCLEOTIDE SEQUENCE [LARGE SCALE GENOMIC DNA]</scope>
    <source>
        <strain evidence="9">JCM 18715</strain>
    </source>
</reference>
<evidence type="ECO:0000259" key="7">
    <source>
        <dbReference type="PROSITE" id="PS50059"/>
    </source>
</evidence>
<keyword evidence="4 6" id="KW-0697">Rotamase</keyword>
<dbReference type="SUPFAM" id="SSF54534">
    <property type="entry name" value="FKBP-like"/>
    <property type="match status" value="1"/>
</dbReference>
<organism evidence="8 9">
    <name type="scientific">Viridibacterium curvum</name>
    <dbReference type="NCBI Taxonomy" id="1101404"/>
    <lineage>
        <taxon>Bacteria</taxon>
        <taxon>Pseudomonadati</taxon>
        <taxon>Pseudomonadota</taxon>
        <taxon>Betaproteobacteria</taxon>
        <taxon>Rhodocyclales</taxon>
        <taxon>Rhodocyclaceae</taxon>
        <taxon>Viridibacterium</taxon>
    </lineage>
</organism>
<evidence type="ECO:0000256" key="4">
    <source>
        <dbReference type="ARBA" id="ARBA00023110"/>
    </source>
</evidence>
<comment type="caution">
    <text evidence="8">The sequence shown here is derived from an EMBL/GenBank/DDBJ whole genome shotgun (WGS) entry which is preliminary data.</text>
</comment>
<keyword evidence="9" id="KW-1185">Reference proteome</keyword>
<dbReference type="PROSITE" id="PS50059">
    <property type="entry name" value="FKBP_PPIASE"/>
    <property type="match status" value="1"/>
</dbReference>
<dbReference type="RefSeq" id="WP_345530776.1">
    <property type="nucleotide sequence ID" value="NZ_BAABLD010000001.1"/>
</dbReference>
<dbReference type="EMBL" id="BAABLD010000001">
    <property type="protein sequence ID" value="GAA5157242.1"/>
    <property type="molecule type" value="Genomic_DNA"/>
</dbReference>
<dbReference type="PANTHER" id="PTHR47861">
    <property type="entry name" value="FKBP-TYPE PEPTIDYL-PROLYL CIS-TRANS ISOMERASE SLYD"/>
    <property type="match status" value="1"/>
</dbReference>
<sequence>MSIHANSLVTLNFRVTHPATGMTLISTFEATPATMQLGAGELSPALEARLIGLGPGARETFHFGPGEAFGSYSEQLVEKVARQHIPPTLYLEVDTVYSFPAPDGSTYPGLVRELTDEYALIDFNHPMAGKAVDVDVEIIGVI</sequence>
<protein>
    <recommendedName>
        <fullName evidence="3 6">peptidylprolyl isomerase</fullName>
        <ecNumber evidence="3 6">5.2.1.8</ecNumber>
    </recommendedName>
</protein>
<dbReference type="Gene3D" id="3.10.50.40">
    <property type="match status" value="1"/>
</dbReference>
<evidence type="ECO:0000256" key="6">
    <source>
        <dbReference type="PROSITE-ProRule" id="PRU00277"/>
    </source>
</evidence>
<evidence type="ECO:0000256" key="5">
    <source>
        <dbReference type="ARBA" id="ARBA00023235"/>
    </source>
</evidence>
<accession>A0ABP9Q613</accession>
<dbReference type="GO" id="GO:0016853">
    <property type="term" value="F:isomerase activity"/>
    <property type="evidence" value="ECO:0007669"/>
    <property type="project" value="UniProtKB-KW"/>
</dbReference>
<dbReference type="Proteomes" id="UP001500547">
    <property type="component" value="Unassembled WGS sequence"/>
</dbReference>
<proteinExistence type="inferred from homology"/>
<evidence type="ECO:0000256" key="3">
    <source>
        <dbReference type="ARBA" id="ARBA00013194"/>
    </source>
</evidence>
<dbReference type="InterPro" id="IPR046357">
    <property type="entry name" value="PPIase_dom_sf"/>
</dbReference>
<dbReference type="EC" id="5.2.1.8" evidence="3 6"/>
<comment type="similarity">
    <text evidence="2">Belongs to the FKBP-type PPIase family.</text>
</comment>
<evidence type="ECO:0000256" key="1">
    <source>
        <dbReference type="ARBA" id="ARBA00000971"/>
    </source>
</evidence>
<evidence type="ECO:0000313" key="9">
    <source>
        <dbReference type="Proteomes" id="UP001500547"/>
    </source>
</evidence>
<keyword evidence="5 6" id="KW-0413">Isomerase</keyword>